<dbReference type="PANTHER" id="PTHR42759">
    <property type="entry name" value="MOXR FAMILY PROTEIN"/>
    <property type="match status" value="1"/>
</dbReference>
<dbReference type="InterPro" id="IPR011703">
    <property type="entry name" value="ATPase_AAA-3"/>
</dbReference>
<dbReference type="Proteomes" id="UP000008888">
    <property type="component" value="Chromosome"/>
</dbReference>
<dbReference type="KEGG" id="mmt:Metme_0114"/>
<gene>
    <name evidence="6" type="ordered locus">Metme_0114</name>
</gene>
<keyword evidence="7" id="KW-1185">Reference proteome</keyword>
<dbReference type="PIRSF" id="PIRSF002849">
    <property type="entry name" value="AAA_ATPase_chaperone_MoxR_prd"/>
    <property type="match status" value="1"/>
</dbReference>
<dbReference type="SUPFAM" id="SSF52540">
    <property type="entry name" value="P-loop containing nucleoside triphosphate hydrolases"/>
    <property type="match status" value="1"/>
</dbReference>
<reference evidence="7" key="3">
    <citation type="submission" date="2011-05" db="EMBL/GenBank/DDBJ databases">
        <title>Complete sequence of Methylomonas methanica MC09.</title>
        <authorList>
            <consortium name="US DOE Joint Genome Institute"/>
            <person name="Lucas S."/>
            <person name="Han J."/>
            <person name="Lapidus A."/>
            <person name="Cheng J.-F."/>
            <person name="Goodwin L."/>
            <person name="Pitluck S."/>
            <person name="Peters L."/>
            <person name="Mikhailova N."/>
            <person name="Teshima H."/>
            <person name="Han C."/>
            <person name="Tapia R."/>
            <person name="Land M."/>
            <person name="Hauser L."/>
            <person name="Kyrpides N."/>
            <person name="Ivanova N."/>
            <person name="Pagani I."/>
            <person name="Stein L."/>
            <person name="Woyke T."/>
        </authorList>
    </citation>
    <scope>NUCLEOTIDE SEQUENCE [LARGE SCALE GENOMIC DNA]</scope>
    <source>
        <strain evidence="7">MC09</strain>
    </source>
</reference>
<dbReference type="InterPro" id="IPR027417">
    <property type="entry name" value="P-loop_NTPase"/>
</dbReference>
<dbReference type="InterPro" id="IPR050764">
    <property type="entry name" value="CbbQ/NirQ/NorQ/GpvN"/>
</dbReference>
<accession>F9ZXY5</accession>
<reference evidence="6 7" key="1">
    <citation type="journal article" date="2011" name="J. Bacteriol.">
        <title>Complete Genome Sequence of the Aerobic Marine Methanotroph Methylomonas methanica MC09.</title>
        <authorList>
            <person name="Boden R."/>
            <person name="Cunliffe M."/>
            <person name="Scanlan J."/>
            <person name="Moussard H."/>
            <person name="Kits K.D."/>
            <person name="Klotz M.G."/>
            <person name="Jetten M.S."/>
            <person name="Vuilleumier S."/>
            <person name="Han J."/>
            <person name="Peters L."/>
            <person name="Mikhailova N."/>
            <person name="Teshima H."/>
            <person name="Tapia R."/>
            <person name="Kyrpides N."/>
            <person name="Ivanova N."/>
            <person name="Pagani I."/>
            <person name="Cheng J.F."/>
            <person name="Goodwin L."/>
            <person name="Han C."/>
            <person name="Hauser L."/>
            <person name="Land M.L."/>
            <person name="Lapidus A."/>
            <person name="Lucas S."/>
            <person name="Pitluck S."/>
            <person name="Woyke T."/>
            <person name="Stein L."/>
            <person name="Murrell J.C."/>
        </authorList>
    </citation>
    <scope>NUCLEOTIDE SEQUENCE [LARGE SCALE GENOMIC DNA]</scope>
    <source>
        <strain evidence="6 7">MC09</strain>
    </source>
</reference>
<feature type="domain" description="ATPase AAA-3" evidence="4">
    <location>
        <begin position="70"/>
        <end position="200"/>
    </location>
</feature>
<protein>
    <submittedName>
        <fullName evidence="6">ATPase associated with various cellular activities AAA_3</fullName>
    </submittedName>
</protein>
<dbReference type="EMBL" id="CP002738">
    <property type="protein sequence ID" value="AEF98564.1"/>
    <property type="molecule type" value="Genomic_DNA"/>
</dbReference>
<keyword evidence="2" id="KW-0067">ATP-binding</keyword>
<feature type="domain" description="ChlI/MoxR AAA lid" evidence="5">
    <location>
        <begin position="283"/>
        <end position="347"/>
    </location>
</feature>
<dbReference type="eggNOG" id="COG0714">
    <property type="taxonomic scope" value="Bacteria"/>
</dbReference>
<dbReference type="PANTHER" id="PTHR42759:SF1">
    <property type="entry name" value="MAGNESIUM-CHELATASE SUBUNIT CHLD"/>
    <property type="match status" value="1"/>
</dbReference>
<sequence length="355" mass="39286">MEKPATPSTPHALAYGPITSFFQTENLHTMSDLTPAQTALHKLKDHINTQIIGQDVLVERMLIALLADGHLLVEGAPGLAKTRAINVLSQGIEADFHRVQFTPDLLPADLTGTEIYRPQQGSFEFQKGPLFHNLILADEINRAPAKVQAALLEAMAERQITVGKATYPLPPLFMVMATQNPIEQEGTYPLPEAQLDRFLMHVKIDYPNAVHEKTILHLARAEARGTLQNGGGIAEKISQQTLFTARNEVLDIYMAEALEQYLLQIILATRTPAAYGDDLAKWLEYGASPRASIALDRCARAKAWLDRRDFVDPGDVQAVAYDVLRHRLILSYEAEAEGISTDDVIKQLISRIAVP</sequence>
<evidence type="ECO:0000259" key="4">
    <source>
        <dbReference type="Pfam" id="PF07726"/>
    </source>
</evidence>
<dbReference type="InterPro" id="IPR041628">
    <property type="entry name" value="ChlI/MoxR_AAA_lid"/>
</dbReference>
<dbReference type="Gene3D" id="3.40.50.300">
    <property type="entry name" value="P-loop containing nucleotide triphosphate hydrolases"/>
    <property type="match status" value="1"/>
</dbReference>
<dbReference type="AlphaFoldDB" id="F9ZXY5"/>
<evidence type="ECO:0000256" key="1">
    <source>
        <dbReference type="ARBA" id="ARBA00022741"/>
    </source>
</evidence>
<evidence type="ECO:0000313" key="6">
    <source>
        <dbReference type="EMBL" id="AEF98564.1"/>
    </source>
</evidence>
<organism evidence="6 7">
    <name type="scientific">Methylomonas methanica (strain DSM 25384 / MC09)</name>
    <dbReference type="NCBI Taxonomy" id="857087"/>
    <lineage>
        <taxon>Bacteria</taxon>
        <taxon>Pseudomonadati</taxon>
        <taxon>Pseudomonadota</taxon>
        <taxon>Gammaproteobacteria</taxon>
        <taxon>Methylococcales</taxon>
        <taxon>Methylococcaceae</taxon>
        <taxon>Methylomonas</taxon>
    </lineage>
</organism>
<comment type="similarity">
    <text evidence="3">Belongs to the MoxR family.</text>
</comment>
<proteinExistence type="inferred from homology"/>
<keyword evidence="1" id="KW-0547">Nucleotide-binding</keyword>
<dbReference type="GO" id="GO:0005524">
    <property type="term" value="F:ATP binding"/>
    <property type="evidence" value="ECO:0007669"/>
    <property type="project" value="UniProtKB-KW"/>
</dbReference>
<evidence type="ECO:0000256" key="2">
    <source>
        <dbReference type="ARBA" id="ARBA00022840"/>
    </source>
</evidence>
<name>F9ZXY5_METMM</name>
<evidence type="ECO:0000259" key="5">
    <source>
        <dbReference type="Pfam" id="PF17863"/>
    </source>
</evidence>
<dbReference type="FunFam" id="3.40.50.300:FF:000640">
    <property type="entry name" value="MoxR family ATPase"/>
    <property type="match status" value="1"/>
</dbReference>
<evidence type="ECO:0000256" key="3">
    <source>
        <dbReference type="ARBA" id="ARBA00061607"/>
    </source>
</evidence>
<dbReference type="Pfam" id="PF07726">
    <property type="entry name" value="AAA_3"/>
    <property type="match status" value="1"/>
</dbReference>
<dbReference type="Pfam" id="PF17863">
    <property type="entry name" value="AAA_lid_2"/>
    <property type="match status" value="1"/>
</dbReference>
<dbReference type="STRING" id="857087.Metme_0114"/>
<reference key="2">
    <citation type="submission" date="2011-05" db="EMBL/GenBank/DDBJ databases">
        <title>Complete genome sequence of the aerobic marine methanotroph Methylomonas methanica MC09.</title>
        <authorList>
            <person name="Boden R."/>
            <person name="Cunliffe M."/>
            <person name="Scanlan J."/>
            <person name="Moussard H."/>
            <person name="Kits K.D."/>
            <person name="Klotz M."/>
            <person name="Jetten M."/>
            <person name="Vuilleumier S."/>
            <person name="Han J."/>
            <person name="Peters L."/>
            <person name="Mikhailova N."/>
            <person name="Teshima H."/>
            <person name="Tapia R."/>
            <person name="Kyrpides N."/>
            <person name="Ivanova N."/>
            <person name="Pagani I."/>
            <person name="Cheng J.-F."/>
            <person name="Goodwin L."/>
            <person name="Han C."/>
            <person name="Hauser L."/>
            <person name="Land M."/>
            <person name="Lapidus A."/>
            <person name="Lucas S."/>
            <person name="Pitluck S."/>
            <person name="Woyke T."/>
            <person name="Stein L.Y."/>
            <person name="Murrell C."/>
        </authorList>
    </citation>
    <scope>NUCLEOTIDE SEQUENCE</scope>
    <source>
        <strain>MC09</strain>
    </source>
</reference>
<dbReference type="Gene3D" id="1.10.8.80">
    <property type="entry name" value="Magnesium chelatase subunit I, C-Terminal domain"/>
    <property type="match status" value="1"/>
</dbReference>
<evidence type="ECO:0000313" key="7">
    <source>
        <dbReference type="Proteomes" id="UP000008888"/>
    </source>
</evidence>
<dbReference type="GO" id="GO:0016887">
    <property type="term" value="F:ATP hydrolysis activity"/>
    <property type="evidence" value="ECO:0007669"/>
    <property type="project" value="InterPro"/>
</dbReference>
<dbReference type="HOGENOM" id="CLU_034716_2_0_6"/>